<dbReference type="PANTHER" id="PTHR22916">
    <property type="entry name" value="GLYCOSYLTRANSFERASE"/>
    <property type="match status" value="1"/>
</dbReference>
<sequence length="318" mass="37265">MISILMATYNGRKFIEQQLDSIRLQYLAPDAVIICDDASSDGTYEFIQHYINKYELSTWQVSQNEENLGHFNTFLHLVTQVQEGLVFFSDQDDIWLPDKVSTLSPYLLDPSVAMAYNQSEIIDQYNKVIERPSLCGHSQVKELGFLLKKWPSGYQTAFRGEVLKDILDKSYQELPGFDYHDVLFGMLAPLYGQVIAVDKILDQHRIHFSNVTQSIDSKSFNKTRQSRIDYLEKVLARYQSVKRIVLKLKRQDQEDIVNEAIQLTQWRIKFLQCRKPSVMWYLLKNKHLYAGEKDLVSDIVYAFSLNRWAMWLLKIIKR</sequence>
<comment type="caution">
    <text evidence="2">The sequence shown here is derived from an EMBL/GenBank/DDBJ whole genome shotgun (WGS) entry which is preliminary data.</text>
</comment>
<organism evidence="2 3">
    <name type="scientific">Streptococcus cristatus</name>
    <dbReference type="NCBI Taxonomy" id="45634"/>
    <lineage>
        <taxon>Bacteria</taxon>
        <taxon>Bacillati</taxon>
        <taxon>Bacillota</taxon>
        <taxon>Bacilli</taxon>
        <taxon>Lactobacillales</taxon>
        <taxon>Streptococcaceae</taxon>
        <taxon>Streptococcus</taxon>
    </lineage>
</organism>
<evidence type="ECO:0000313" key="2">
    <source>
        <dbReference type="EMBL" id="GEN97397.1"/>
    </source>
</evidence>
<proteinExistence type="predicted"/>
<dbReference type="SUPFAM" id="SSF53448">
    <property type="entry name" value="Nucleotide-diphospho-sugar transferases"/>
    <property type="match status" value="1"/>
</dbReference>
<dbReference type="AlphaFoldDB" id="A0A512ACI8"/>
<dbReference type="Gene3D" id="3.90.550.10">
    <property type="entry name" value="Spore Coat Polysaccharide Biosynthesis Protein SpsA, Chain A"/>
    <property type="match status" value="1"/>
</dbReference>
<evidence type="ECO:0000313" key="3">
    <source>
        <dbReference type="Proteomes" id="UP000321868"/>
    </source>
</evidence>
<dbReference type="InterPro" id="IPR029044">
    <property type="entry name" value="Nucleotide-diphossugar_trans"/>
</dbReference>
<dbReference type="Proteomes" id="UP000321868">
    <property type="component" value="Unassembled WGS sequence"/>
</dbReference>
<dbReference type="EMBL" id="BJYQ01000078">
    <property type="protein sequence ID" value="GEN97397.1"/>
    <property type="molecule type" value="Genomic_DNA"/>
</dbReference>
<reference evidence="2 3" key="1">
    <citation type="submission" date="2019-07" db="EMBL/GenBank/DDBJ databases">
        <title>Whole genome shotgun sequence of Streptococcus oligofermentans NBRC 106105.</title>
        <authorList>
            <person name="Hosoyama A."/>
            <person name="Uohara A."/>
            <person name="Ohji S."/>
            <person name="Ichikawa N."/>
        </authorList>
    </citation>
    <scope>NUCLEOTIDE SEQUENCE [LARGE SCALE GENOMIC DNA]</scope>
    <source>
        <strain evidence="2 3">NBRC 106105</strain>
    </source>
</reference>
<feature type="domain" description="Glycosyltransferase 2-like" evidence="1">
    <location>
        <begin position="3"/>
        <end position="153"/>
    </location>
</feature>
<evidence type="ECO:0000259" key="1">
    <source>
        <dbReference type="Pfam" id="PF00535"/>
    </source>
</evidence>
<dbReference type="InterPro" id="IPR001173">
    <property type="entry name" value="Glyco_trans_2-like"/>
</dbReference>
<name>A0A512ACI8_STRCR</name>
<gene>
    <name evidence="2" type="ORF">SOL01_12710</name>
</gene>
<accession>A0A512ACI8</accession>
<dbReference type="GO" id="GO:0016758">
    <property type="term" value="F:hexosyltransferase activity"/>
    <property type="evidence" value="ECO:0007669"/>
    <property type="project" value="UniProtKB-ARBA"/>
</dbReference>
<dbReference type="PANTHER" id="PTHR22916:SF3">
    <property type="entry name" value="UDP-GLCNAC:BETAGAL BETA-1,3-N-ACETYLGLUCOSAMINYLTRANSFERASE-LIKE PROTEIN 1"/>
    <property type="match status" value="1"/>
</dbReference>
<dbReference type="OrthoDB" id="9802649at2"/>
<dbReference type="Pfam" id="PF00535">
    <property type="entry name" value="Glycos_transf_2"/>
    <property type="match status" value="1"/>
</dbReference>
<dbReference type="RefSeq" id="WP_015605930.1">
    <property type="nucleotide sequence ID" value="NZ_BJYQ01000078.1"/>
</dbReference>
<protein>
    <recommendedName>
        <fullName evidence="1">Glycosyltransferase 2-like domain-containing protein</fullName>
    </recommendedName>
</protein>